<dbReference type="Proteomes" id="UP001066276">
    <property type="component" value="Chromosome 6"/>
</dbReference>
<evidence type="ECO:0000313" key="4">
    <source>
        <dbReference type="EMBL" id="KAJ1135922.1"/>
    </source>
</evidence>
<keyword evidence="5" id="KW-1185">Reference proteome</keyword>
<dbReference type="Pfam" id="PF23571">
    <property type="entry name" value="GH3_M"/>
    <property type="match status" value="1"/>
</dbReference>
<dbReference type="PANTHER" id="PTHR31901">
    <property type="entry name" value="GH3 DOMAIN-CONTAINING PROTEIN"/>
    <property type="match status" value="1"/>
</dbReference>
<gene>
    <name evidence="4" type="ORF">NDU88_002351</name>
</gene>
<keyword evidence="1" id="KW-0472">Membrane</keyword>
<dbReference type="Pfam" id="PF03321">
    <property type="entry name" value="GH3"/>
    <property type="match status" value="1"/>
</dbReference>
<evidence type="ECO:0000259" key="2">
    <source>
        <dbReference type="Pfam" id="PF23571"/>
    </source>
</evidence>
<dbReference type="GO" id="GO:0005737">
    <property type="term" value="C:cytoplasm"/>
    <property type="evidence" value="ECO:0007669"/>
    <property type="project" value="TreeGrafter"/>
</dbReference>
<evidence type="ECO:0000313" key="5">
    <source>
        <dbReference type="Proteomes" id="UP001066276"/>
    </source>
</evidence>
<accession>A0AAV7Q8L6</accession>
<dbReference type="PANTHER" id="PTHR31901:SF9">
    <property type="entry name" value="GH3 DOMAIN-CONTAINING PROTEIN"/>
    <property type="match status" value="1"/>
</dbReference>
<name>A0AAV7Q8L6_PLEWA</name>
<dbReference type="AlphaFoldDB" id="A0AAV7Q8L6"/>
<organism evidence="4 5">
    <name type="scientific">Pleurodeles waltl</name>
    <name type="common">Iberian ribbed newt</name>
    <dbReference type="NCBI Taxonomy" id="8319"/>
    <lineage>
        <taxon>Eukaryota</taxon>
        <taxon>Metazoa</taxon>
        <taxon>Chordata</taxon>
        <taxon>Craniata</taxon>
        <taxon>Vertebrata</taxon>
        <taxon>Euteleostomi</taxon>
        <taxon>Amphibia</taxon>
        <taxon>Batrachia</taxon>
        <taxon>Caudata</taxon>
        <taxon>Salamandroidea</taxon>
        <taxon>Salamandridae</taxon>
        <taxon>Pleurodelinae</taxon>
        <taxon>Pleurodeles</taxon>
    </lineage>
</organism>
<protein>
    <recommendedName>
        <fullName evidence="6">GH3 domain-containing protein</fullName>
    </recommendedName>
</protein>
<feature type="domain" description="GH3 C-terminal" evidence="3">
    <location>
        <begin position="494"/>
        <end position="605"/>
    </location>
</feature>
<dbReference type="InterPro" id="IPR055377">
    <property type="entry name" value="GH3_M"/>
</dbReference>
<proteinExistence type="predicted"/>
<dbReference type="InterPro" id="IPR055378">
    <property type="entry name" value="GH3_C"/>
</dbReference>
<reference evidence="4" key="1">
    <citation type="journal article" date="2022" name="bioRxiv">
        <title>Sequencing and chromosome-scale assembly of the giantPleurodeles waltlgenome.</title>
        <authorList>
            <person name="Brown T."/>
            <person name="Elewa A."/>
            <person name="Iarovenko S."/>
            <person name="Subramanian E."/>
            <person name="Araus A.J."/>
            <person name="Petzold A."/>
            <person name="Susuki M."/>
            <person name="Suzuki K.-i.T."/>
            <person name="Hayashi T."/>
            <person name="Toyoda A."/>
            <person name="Oliveira C."/>
            <person name="Osipova E."/>
            <person name="Leigh N.D."/>
            <person name="Simon A."/>
            <person name="Yun M.H."/>
        </authorList>
    </citation>
    <scope>NUCLEOTIDE SEQUENCE</scope>
    <source>
        <strain evidence="4">20211129_DDA</strain>
        <tissue evidence="4">Liver</tissue>
    </source>
</reference>
<dbReference type="EMBL" id="JANPWB010000010">
    <property type="protein sequence ID" value="KAJ1135922.1"/>
    <property type="molecule type" value="Genomic_DNA"/>
</dbReference>
<evidence type="ECO:0000259" key="3">
    <source>
        <dbReference type="Pfam" id="PF23572"/>
    </source>
</evidence>
<dbReference type="Pfam" id="PF23572">
    <property type="entry name" value="GH3_C"/>
    <property type="match status" value="1"/>
</dbReference>
<feature type="transmembrane region" description="Helical" evidence="1">
    <location>
        <begin position="21"/>
        <end position="40"/>
    </location>
</feature>
<evidence type="ECO:0000256" key="1">
    <source>
        <dbReference type="SAM" id="Phobius"/>
    </source>
</evidence>
<dbReference type="InterPro" id="IPR004993">
    <property type="entry name" value="GH3"/>
</dbReference>
<keyword evidence="1" id="KW-1133">Transmembrane helix</keyword>
<sequence>MFAVMTSRAAQKPTEAGKLTTMLSAAFLIALLGTVVTFLLWNCRSWDPTKSLGLLLWHWFALRVIAWHGARQRRRLEVDSQDIHCVQEAILLQRLQMNQDTEFGILHQFCDIKDSEAFQRRLPLTRYEYYREYILKVSQGQENILLPGRPATLQMTSGTSGSPAMLLGTVASAKDFFLQGTSVFWDAIFTSCPRLYGTQKILNFCYSPARDQTEAALPIGPAPIFPTAAYTRHLYSTPDVAYEITSIQEALYVHLLFALRDRALGALEASSAWVICEAFTLLQNQWKTIAEDICIGHINTELALPDSMRRKLEALLKPDAQRAWELRVEFEKGFQGIAKRVWPQLHVVIAADSGASDLYGGILKEMYCHGTPVYSPLYGTPEGLIGVNLWPEKSERHYVLCPRSMFCEFIPLGLCEEAQSRTLAMHEVKENELYELVVTNHAGLYRYRNGDVVRVAGFHNQCPVVEFMFRQSQTLNIRGEGITEDTFYHSLRRAITLWPGAGLVDYCSMDSRILGPFSGGSDPHYDVFVELKGVRNLSEDQRYKLDQCLQEDIPAYKALRIKGSIGHTRVHLVRAGAFTLLRHFIVSGSGITYDQLQMPRVLRRKELADFMQRQIIS</sequence>
<dbReference type="GO" id="GO:0016881">
    <property type="term" value="F:acid-amino acid ligase activity"/>
    <property type="evidence" value="ECO:0007669"/>
    <property type="project" value="TreeGrafter"/>
</dbReference>
<comment type="caution">
    <text evidence="4">The sequence shown here is derived from an EMBL/GenBank/DDBJ whole genome shotgun (WGS) entry which is preliminary data.</text>
</comment>
<keyword evidence="1" id="KW-0812">Transmembrane</keyword>
<evidence type="ECO:0008006" key="6">
    <source>
        <dbReference type="Google" id="ProtNLM"/>
    </source>
</evidence>
<feature type="domain" description="GH3 middle" evidence="2">
    <location>
        <begin position="398"/>
        <end position="470"/>
    </location>
</feature>